<dbReference type="FunFam" id="3.15.10.10:FF:000001">
    <property type="entry name" value="phospholipid transfer protein-like"/>
    <property type="match status" value="1"/>
</dbReference>
<comment type="subunit">
    <text evidence="11 13">Monomer. Homodimer; disulfide-linked.</text>
</comment>
<dbReference type="Gene3D" id="3.15.10.10">
    <property type="entry name" value="Bactericidal permeability-increasing protein, domain 1"/>
    <property type="match status" value="1"/>
</dbReference>
<keyword evidence="17" id="KW-1185">Reference proteome</keyword>
<comment type="caution">
    <text evidence="16">The sequence shown here is derived from an EMBL/GenBank/DDBJ whole genome shotgun (WGS) entry which is preliminary data.</text>
</comment>
<dbReference type="PANTHER" id="PTHR10504">
    <property type="entry name" value="BACTERICIDAL PERMEABILITY-INCREASING BPI PROTEIN-RELATED"/>
    <property type="match status" value="1"/>
</dbReference>
<dbReference type="FunFam" id="3.15.20.10:FF:000001">
    <property type="entry name" value="Phospholipid transfer protein"/>
    <property type="match status" value="1"/>
</dbReference>
<evidence type="ECO:0000256" key="6">
    <source>
        <dbReference type="ARBA" id="ARBA00022588"/>
    </source>
</evidence>
<dbReference type="InterPro" id="IPR032942">
    <property type="entry name" value="BPI/LBP/Plunc"/>
</dbReference>
<evidence type="ECO:0000256" key="12">
    <source>
        <dbReference type="PIRSR" id="PIRSR002417-50"/>
    </source>
</evidence>
<feature type="domain" description="Lipid-binding serum glycoprotein C-terminal" evidence="15">
    <location>
        <begin position="279"/>
        <end position="482"/>
    </location>
</feature>
<comment type="function">
    <text evidence="13">The cytotoxic action of BPI is limited to many species of Gram-negative bacteria; this specificity may be explained by a strong affinity of the very basic N-terminal half for the negatively charged lipopolysaccharides that are unique to the Gram-negative bacterial outer envelope.</text>
</comment>
<accession>A0AA88LR89</accession>
<organism evidence="16 17">
    <name type="scientific">Tachysurus vachellii</name>
    <name type="common">Darkbarbel catfish</name>
    <name type="synonym">Pelteobagrus vachellii</name>
    <dbReference type="NCBI Taxonomy" id="175792"/>
    <lineage>
        <taxon>Eukaryota</taxon>
        <taxon>Metazoa</taxon>
        <taxon>Chordata</taxon>
        <taxon>Craniata</taxon>
        <taxon>Vertebrata</taxon>
        <taxon>Euteleostomi</taxon>
        <taxon>Actinopterygii</taxon>
        <taxon>Neopterygii</taxon>
        <taxon>Teleostei</taxon>
        <taxon>Ostariophysi</taxon>
        <taxon>Siluriformes</taxon>
        <taxon>Bagridae</taxon>
        <taxon>Tachysurus</taxon>
    </lineage>
</organism>
<dbReference type="Gene3D" id="3.15.20.10">
    <property type="entry name" value="Bactericidal permeability-increasing protein, domain 2"/>
    <property type="match status" value="1"/>
</dbReference>
<dbReference type="GO" id="GO:0045087">
    <property type="term" value="P:innate immune response"/>
    <property type="evidence" value="ECO:0007669"/>
    <property type="project" value="UniProtKB-UniRule"/>
</dbReference>
<evidence type="ECO:0000256" key="1">
    <source>
        <dbReference type="ARBA" id="ARBA00004613"/>
    </source>
</evidence>
<comment type="domain">
    <text evidence="13">The N- and C-terminal barrels adopt an identical fold despite having only 13% of conserved residues.</text>
</comment>
<evidence type="ECO:0000256" key="10">
    <source>
        <dbReference type="ARBA" id="ARBA00023180"/>
    </source>
</evidence>
<comment type="domain">
    <text evidence="13">The N-terminal region may be exposed to the interior of the granule, whereas the C-terminal portion may be embedded in the membrane. During phagocytosis and degranulation, proteases may be released and activated and cleave BPI at the junction of the N- and C-terminal portions of the molecule, providing controlled release of the N-terminal antibacterial fragment when bacteria are ingested.</text>
</comment>
<dbReference type="Pfam" id="PF02886">
    <property type="entry name" value="LBP_BPI_CETP_C"/>
    <property type="match status" value="1"/>
</dbReference>
<keyword evidence="13" id="KW-0732">Signal</keyword>
<dbReference type="CDD" id="cd00025">
    <property type="entry name" value="BPI1"/>
    <property type="match status" value="1"/>
</dbReference>
<sequence length="488" mass="52839">MKALLQPFKVSVDMVSLWCVSALLIFLSLGASGTNPGVKVRLTQQGLEYGRQIGLVTLQEKLKTIKIPDLSGSEKVSPIGKVSYSLTGIQILNLGLPKSSVGLVPGTGVNLFIGDAFINLHGNWRVKYLKIIKDSGSFDLSVSRLSIGVTIGVKEDDTGRPSVSSANCAASVGDVSIKFHGGASWLYNLFKSYIDKALRSALQKQICSLVGEAIDEMNPHLKTLNVLAHVDKYAEIEYSMVESPLISNSSIDLSLKGEFYNIGQHQEPPFSPTPFSLPAQDSNMLYISLSAFTLNSAGFVYNNAGVLELYITDDMIPSSFPVRLNTKTFGTFIPQIAKQYPGLMMKLLVKAAKEPNISFEPNNMTVQASSTVTAYAIQPNATLSPLFILSLNASVSAQIYVSGLKVAGVLSLNEMDMTLVTSYVGPFEVKSLDSFLTMIVKVVVIPKVNTYLKQGYPLPSIGKMNLLNTQLQILKDNVLIGTDVQFSA</sequence>
<evidence type="ECO:0000256" key="4">
    <source>
        <dbReference type="ARBA" id="ARBA00022525"/>
    </source>
</evidence>
<feature type="domain" description="Lipid-binding serum glycoprotein N-terminal" evidence="14">
    <location>
        <begin position="41"/>
        <end position="264"/>
    </location>
</feature>
<dbReference type="AlphaFoldDB" id="A0AA88LR89"/>
<dbReference type="EMBL" id="JAVHJS010000022">
    <property type="protein sequence ID" value="KAK2821591.1"/>
    <property type="molecule type" value="Genomic_DNA"/>
</dbReference>
<evidence type="ECO:0000256" key="13">
    <source>
        <dbReference type="RuleBase" id="RU369039"/>
    </source>
</evidence>
<name>A0AA88LR89_TACVA</name>
<dbReference type="SMART" id="SM00329">
    <property type="entry name" value="BPI2"/>
    <property type="match status" value="1"/>
</dbReference>
<keyword evidence="8 13" id="KW-0044">Antibiotic</keyword>
<evidence type="ECO:0000313" key="16">
    <source>
        <dbReference type="EMBL" id="KAK2821591.1"/>
    </source>
</evidence>
<evidence type="ECO:0000256" key="2">
    <source>
        <dbReference type="ARBA" id="ARBA00007292"/>
    </source>
</evidence>
<dbReference type="InterPro" id="IPR030675">
    <property type="entry name" value="BPI/LBP"/>
</dbReference>
<dbReference type="GO" id="GO:0005615">
    <property type="term" value="C:extracellular space"/>
    <property type="evidence" value="ECO:0007669"/>
    <property type="project" value="UniProtKB-UniRule"/>
</dbReference>
<evidence type="ECO:0000259" key="14">
    <source>
        <dbReference type="SMART" id="SM00328"/>
    </source>
</evidence>
<reference evidence="16" key="1">
    <citation type="submission" date="2023-08" db="EMBL/GenBank/DDBJ databases">
        <title>Pelteobagrus vachellii genome.</title>
        <authorList>
            <person name="Liu H."/>
        </authorList>
    </citation>
    <scope>NUCLEOTIDE SEQUENCE</scope>
    <source>
        <strain evidence="16">PRFRI_2022a</strain>
        <tissue evidence="16">Muscle</tissue>
    </source>
</reference>
<keyword evidence="7 13" id="KW-0391">Immunity</keyword>
<evidence type="ECO:0000256" key="8">
    <source>
        <dbReference type="ARBA" id="ARBA00023022"/>
    </source>
</evidence>
<evidence type="ECO:0000256" key="5">
    <source>
        <dbReference type="ARBA" id="ARBA00022529"/>
    </source>
</evidence>
<dbReference type="Pfam" id="PF01273">
    <property type="entry name" value="LBP_BPI_CETP"/>
    <property type="match status" value="1"/>
</dbReference>
<gene>
    <name evidence="16" type="ORF">Q7C36_020934</name>
</gene>
<comment type="subcellular location">
    <subcellularLocation>
        <location evidence="1 13">Secreted</location>
    </subcellularLocation>
</comment>
<evidence type="ECO:0000313" key="17">
    <source>
        <dbReference type="Proteomes" id="UP001187315"/>
    </source>
</evidence>
<evidence type="ECO:0000259" key="15">
    <source>
        <dbReference type="SMART" id="SM00329"/>
    </source>
</evidence>
<dbReference type="GO" id="GO:0050829">
    <property type="term" value="P:defense response to Gram-negative bacterium"/>
    <property type="evidence" value="ECO:0007669"/>
    <property type="project" value="UniProtKB-UniRule"/>
</dbReference>
<dbReference type="InterPro" id="IPR001124">
    <property type="entry name" value="Lipid-bd_serum_glycop_C"/>
</dbReference>
<comment type="similarity">
    <text evidence="2">Belongs to the BPI/LBP/Plunc superfamily. BPI/LBP family.</text>
</comment>
<evidence type="ECO:0000256" key="11">
    <source>
        <dbReference type="ARBA" id="ARBA00025943"/>
    </source>
</evidence>
<keyword evidence="9 12" id="KW-1015">Disulfide bond</keyword>
<proteinExistence type="inferred from homology"/>
<keyword evidence="5 13" id="KW-0929">Antimicrobial</keyword>
<dbReference type="SUPFAM" id="SSF55394">
    <property type="entry name" value="Bactericidal permeability-increasing protein, BPI"/>
    <property type="match status" value="2"/>
</dbReference>
<evidence type="ECO:0000256" key="9">
    <source>
        <dbReference type="ARBA" id="ARBA00023157"/>
    </source>
</evidence>
<protein>
    <recommendedName>
        <fullName evidence="3 13">Bactericidal permeability-increasing protein</fullName>
        <shortName evidence="13">BPI</shortName>
    </recommendedName>
</protein>
<dbReference type="PANTHER" id="PTHR10504:SF84">
    <property type="entry name" value="BACTERICIDAL PERMEABILITY-INCREASING PROTEIN"/>
    <property type="match status" value="1"/>
</dbReference>
<dbReference type="GO" id="GO:0008289">
    <property type="term" value="F:lipid binding"/>
    <property type="evidence" value="ECO:0007669"/>
    <property type="project" value="InterPro"/>
</dbReference>
<dbReference type="PIRSF" id="PIRSF002417">
    <property type="entry name" value="Lipid_binding_protein"/>
    <property type="match status" value="1"/>
</dbReference>
<dbReference type="SMART" id="SM00328">
    <property type="entry name" value="BPI1"/>
    <property type="match status" value="1"/>
</dbReference>
<dbReference type="InterPro" id="IPR017942">
    <property type="entry name" value="Lipid-bd_serum_glycop_N"/>
</dbReference>
<keyword evidence="10 13" id="KW-0325">Glycoprotein</keyword>
<feature type="disulfide bond" evidence="12">
    <location>
        <begin position="168"/>
        <end position="207"/>
    </location>
</feature>
<evidence type="ECO:0000256" key="7">
    <source>
        <dbReference type="ARBA" id="ARBA00022859"/>
    </source>
</evidence>
<dbReference type="InterPro" id="IPR017943">
    <property type="entry name" value="Bactericidal_perm-incr_a/b_dom"/>
</dbReference>
<keyword evidence="6 13" id="KW-0399">Innate immunity</keyword>
<dbReference type="Proteomes" id="UP001187315">
    <property type="component" value="Unassembled WGS sequence"/>
</dbReference>
<evidence type="ECO:0000256" key="3">
    <source>
        <dbReference type="ARBA" id="ARBA00017827"/>
    </source>
</evidence>
<keyword evidence="4 13" id="KW-0964">Secreted</keyword>